<reference evidence="2" key="1">
    <citation type="submission" date="2020-11" db="EMBL/GenBank/DDBJ databases">
        <authorList>
            <person name="Tran Van P."/>
        </authorList>
    </citation>
    <scope>NUCLEOTIDE SEQUENCE</scope>
</reference>
<dbReference type="EMBL" id="OD018800">
    <property type="protein sequence ID" value="CAD7418859.1"/>
    <property type="molecule type" value="Genomic_DNA"/>
</dbReference>
<proteinExistence type="predicted"/>
<accession>A0A7R9DQB2</accession>
<gene>
    <name evidence="2" type="ORF">TPSB3V08_LOCUS12646</name>
</gene>
<sequence length="153" mass="17353">MEIASDHQIKLEPSFAGEEEIDIDANPPEDSKECINKKLQNNDLTIINFVHIKEEGSKDFINENNELQLSSSTSFPHIKDEIKTELTPSTHVLPSQVTDVSQPCKYSNLEKGLVHKEDKRNYNLILCDHLSSKKNIFLNYSKLGENSARSVNI</sequence>
<name>A0A7R9DQB2_TIMPO</name>
<feature type="region of interest" description="Disordered" evidence="1">
    <location>
        <begin position="1"/>
        <end position="29"/>
    </location>
</feature>
<evidence type="ECO:0000313" key="2">
    <source>
        <dbReference type="EMBL" id="CAD7418859.1"/>
    </source>
</evidence>
<evidence type="ECO:0000256" key="1">
    <source>
        <dbReference type="SAM" id="MobiDB-lite"/>
    </source>
</evidence>
<dbReference type="AlphaFoldDB" id="A0A7R9DQB2"/>
<protein>
    <submittedName>
        <fullName evidence="2">Uncharacterized protein</fullName>
    </submittedName>
</protein>
<feature type="compositionally biased region" description="Basic and acidic residues" evidence="1">
    <location>
        <begin position="1"/>
        <end position="10"/>
    </location>
</feature>
<organism evidence="2">
    <name type="scientific">Timema poppense</name>
    <name type="common">Walking stick</name>
    <dbReference type="NCBI Taxonomy" id="170557"/>
    <lineage>
        <taxon>Eukaryota</taxon>
        <taxon>Metazoa</taxon>
        <taxon>Ecdysozoa</taxon>
        <taxon>Arthropoda</taxon>
        <taxon>Hexapoda</taxon>
        <taxon>Insecta</taxon>
        <taxon>Pterygota</taxon>
        <taxon>Neoptera</taxon>
        <taxon>Polyneoptera</taxon>
        <taxon>Phasmatodea</taxon>
        <taxon>Timematodea</taxon>
        <taxon>Timematoidea</taxon>
        <taxon>Timematidae</taxon>
        <taxon>Timema</taxon>
    </lineage>
</organism>